<dbReference type="AlphaFoldDB" id="A0ABC9UDG6"/>
<dbReference type="Proteomes" id="UP000017391">
    <property type="component" value="Unassembled WGS sequence"/>
</dbReference>
<organism evidence="2 3">
    <name type="scientific">Enterobacter asburiae</name>
    <dbReference type="NCBI Taxonomy" id="61645"/>
    <lineage>
        <taxon>Bacteria</taxon>
        <taxon>Pseudomonadati</taxon>
        <taxon>Pseudomonadota</taxon>
        <taxon>Gammaproteobacteria</taxon>
        <taxon>Enterobacterales</taxon>
        <taxon>Enterobacteriaceae</taxon>
        <taxon>Enterobacter</taxon>
        <taxon>Enterobacter cloacae complex</taxon>
    </lineage>
</organism>
<evidence type="ECO:0000256" key="1">
    <source>
        <dbReference type="SAM" id="Phobius"/>
    </source>
</evidence>
<keyword evidence="1" id="KW-1133">Transmembrane helix</keyword>
<proteinExistence type="predicted"/>
<keyword evidence="1" id="KW-0812">Transmembrane</keyword>
<protein>
    <submittedName>
        <fullName evidence="2">Uncharacterized protein</fullName>
    </submittedName>
</protein>
<accession>A0ABC9UDG6</accession>
<evidence type="ECO:0000313" key="3">
    <source>
        <dbReference type="Proteomes" id="UP000017391"/>
    </source>
</evidence>
<sequence length="56" mass="6676">MLKPLIEIFLFPIYTILVLMFMILTVLALPLKIPFVERHVRQHINKSTDKLRKKKS</sequence>
<dbReference type="EMBL" id="AYIP01000009">
    <property type="protein sequence ID" value="ESM33112.1"/>
    <property type="molecule type" value="Genomic_DNA"/>
</dbReference>
<gene>
    <name evidence="2" type="ORF">L402_02757</name>
</gene>
<comment type="caution">
    <text evidence="2">The sequence shown here is derived from an EMBL/GenBank/DDBJ whole genome shotgun (WGS) entry which is preliminary data.</text>
</comment>
<name>A0ABC9UDG6_ENTAS</name>
<keyword evidence="1" id="KW-0472">Membrane</keyword>
<reference evidence="3" key="1">
    <citation type="submission" date="2013-09" db="EMBL/GenBank/DDBJ databases">
        <title>The Genome Sequence of Enterobacter cloacae BWH 31.</title>
        <authorList>
            <consortium name="The Broad Institute Genomics Platform"/>
            <consortium name="The Broad Institute Genome Sequencing Center for Infectious Disease"/>
            <person name="Murphy C."/>
            <person name="Cosimi L."/>
            <person name="Cerqueira G."/>
            <person name="Feldgarden M."/>
            <person name="Hung D."/>
            <person name="Onderdonk A.B."/>
            <person name="Ferraro M.J."/>
            <person name="Hooper D."/>
            <person name="Dekker J."/>
            <person name="O'Brien T."/>
            <person name="Huang S."/>
            <person name="Quan V."/>
            <person name="Ernst C."/>
            <person name="Delaney M."/>
            <person name="DuBois A."/>
            <person name="Young S.K."/>
            <person name="Zeng Q."/>
            <person name="Gargeya S."/>
            <person name="Fitzgerald M."/>
            <person name="Abouelleil A."/>
            <person name="Alvarado L."/>
            <person name="Berlin A.M."/>
            <person name="Chapman S.B."/>
            <person name="Gainer-Dewar J."/>
            <person name="Goldberg J."/>
            <person name="Gnerre S."/>
            <person name="Griggs A."/>
            <person name="Gujja S."/>
            <person name="Hansen M."/>
            <person name="Howarth C."/>
            <person name="Imamovic A."/>
            <person name="Ireland A."/>
            <person name="Larimer J."/>
            <person name="McCowan C."/>
            <person name="Murphy C."/>
            <person name="Pearson M."/>
            <person name="Poon T.W."/>
            <person name="Priest M."/>
            <person name="Roberts A."/>
            <person name="Saif S."/>
            <person name="Shea T."/>
            <person name="Sykes S."/>
            <person name="Wortman J."/>
            <person name="Nusbaum C."/>
            <person name="Birren B."/>
        </authorList>
    </citation>
    <scope>NUCLEOTIDE SEQUENCE [LARGE SCALE GENOMIC DNA]</scope>
    <source>
        <strain evidence="3">BWH 31</strain>
    </source>
</reference>
<feature type="transmembrane region" description="Helical" evidence="1">
    <location>
        <begin position="6"/>
        <end position="31"/>
    </location>
</feature>
<evidence type="ECO:0000313" key="2">
    <source>
        <dbReference type="EMBL" id="ESM33112.1"/>
    </source>
</evidence>